<dbReference type="InterPro" id="IPR002509">
    <property type="entry name" value="NODB_dom"/>
</dbReference>
<comment type="caution">
    <text evidence="3">The sequence shown here is derived from an EMBL/GenBank/DDBJ whole genome shotgun (WGS) entry which is preliminary data.</text>
</comment>
<dbReference type="Gene3D" id="3.20.20.370">
    <property type="entry name" value="Glycoside hydrolase/deacetylase"/>
    <property type="match status" value="1"/>
</dbReference>
<dbReference type="InterPro" id="IPR050248">
    <property type="entry name" value="Polysacc_deacetylase_ArnD"/>
</dbReference>
<keyword evidence="1" id="KW-0732">Signal</keyword>
<dbReference type="GO" id="GO:0016020">
    <property type="term" value="C:membrane"/>
    <property type="evidence" value="ECO:0007669"/>
    <property type="project" value="TreeGrafter"/>
</dbReference>
<dbReference type="PANTHER" id="PTHR10587">
    <property type="entry name" value="GLYCOSYL TRANSFERASE-RELATED"/>
    <property type="match status" value="1"/>
</dbReference>
<dbReference type="PROSITE" id="PS51677">
    <property type="entry name" value="NODB"/>
    <property type="match status" value="1"/>
</dbReference>
<proteinExistence type="predicted"/>
<dbReference type="GO" id="GO:0009272">
    <property type="term" value="P:fungal-type cell wall biogenesis"/>
    <property type="evidence" value="ECO:0007669"/>
    <property type="project" value="UniProtKB-ARBA"/>
</dbReference>
<dbReference type="GO" id="GO:0004099">
    <property type="term" value="F:chitin deacetylase activity"/>
    <property type="evidence" value="ECO:0007669"/>
    <property type="project" value="TreeGrafter"/>
</dbReference>
<evidence type="ECO:0000313" key="4">
    <source>
        <dbReference type="Proteomes" id="UP000613177"/>
    </source>
</evidence>
<feature type="chain" id="PRO_5034809548" description="NodB homology domain-containing protein" evidence="1">
    <location>
        <begin position="20"/>
        <end position="465"/>
    </location>
</feature>
<dbReference type="GO" id="GO:0005975">
    <property type="term" value="P:carbohydrate metabolic process"/>
    <property type="evidence" value="ECO:0007669"/>
    <property type="project" value="InterPro"/>
</dbReference>
<evidence type="ECO:0000259" key="2">
    <source>
        <dbReference type="PROSITE" id="PS51677"/>
    </source>
</evidence>
<dbReference type="PANTHER" id="PTHR10587:SF98">
    <property type="entry name" value="CHITIN DEACETYLASE"/>
    <property type="match status" value="1"/>
</dbReference>
<gene>
    <name evidence="3" type="ORF">INT48_006978</name>
</gene>
<dbReference type="EMBL" id="JAEPRE010000013">
    <property type="protein sequence ID" value="KAG2236794.1"/>
    <property type="molecule type" value="Genomic_DNA"/>
</dbReference>
<keyword evidence="4" id="KW-1185">Reference proteome</keyword>
<name>A0A8H7SWF4_9FUNG</name>
<sequence length="465" mass="50312">MHLLGISALVLATATFASAATTKPTSTSSGVLAVESPAWLPHFGVPNGVNAGYPTGALNTSKTLSHKTLDLSAYPEPWEAPSTTHAEIKAVIKAIDWTKVPKAPIVKTNSNGEIDMTKYDDSKDDYCWWSSTNCVKPKSSYLPADVSVCPNAGDWGLNYDDGPFNPIGDDTDKWAEPELYNFLAENGNQKATLFYIGSNVATFPEAAKRAINDGHVLCVHTWSHPAMTTQTNEQVVAELYWTLRAIKEATGVTTKCWRPPFGDVDDRVRAIAWQMGMQTMLWDQDTNDWDMPGDGGGKLAPSKVDGYFEDWIETRKKGTDKNGHIVLQHELNNATVKMAEKWLPKIQESFNVVSIQQCLNVTQPYWETNWVYPTKNENVTATTNTTTAVPSATVSGSAVPSTTDINLGHTATTSIPSASSVLSAQSSTTDVSLKASNTEESSASLVAVHGLSLLAATALCASYLL</sequence>
<feature type="signal peptide" evidence="1">
    <location>
        <begin position="1"/>
        <end position="19"/>
    </location>
</feature>
<dbReference type="Pfam" id="PF01522">
    <property type="entry name" value="Polysacc_deac_1"/>
    <property type="match status" value="1"/>
</dbReference>
<dbReference type="Proteomes" id="UP000613177">
    <property type="component" value="Unassembled WGS sequence"/>
</dbReference>
<evidence type="ECO:0000313" key="3">
    <source>
        <dbReference type="EMBL" id="KAG2236794.1"/>
    </source>
</evidence>
<accession>A0A8H7SWF4</accession>
<feature type="domain" description="NodB homology" evidence="2">
    <location>
        <begin position="153"/>
        <end position="355"/>
    </location>
</feature>
<dbReference type="SUPFAM" id="SSF88713">
    <property type="entry name" value="Glycoside hydrolase/deacetylase"/>
    <property type="match status" value="1"/>
</dbReference>
<organism evidence="3 4">
    <name type="scientific">Thamnidium elegans</name>
    <dbReference type="NCBI Taxonomy" id="101142"/>
    <lineage>
        <taxon>Eukaryota</taxon>
        <taxon>Fungi</taxon>
        <taxon>Fungi incertae sedis</taxon>
        <taxon>Mucoromycota</taxon>
        <taxon>Mucoromycotina</taxon>
        <taxon>Mucoromycetes</taxon>
        <taxon>Mucorales</taxon>
        <taxon>Mucorineae</taxon>
        <taxon>Mucoraceae</taxon>
        <taxon>Thamnidium</taxon>
    </lineage>
</organism>
<dbReference type="AlphaFoldDB" id="A0A8H7SWF4"/>
<reference evidence="3" key="1">
    <citation type="submission" date="2021-01" db="EMBL/GenBank/DDBJ databases">
        <title>Metabolic potential, ecology and presence of endohyphal bacteria is reflected in genomic diversity of Mucoromycotina.</title>
        <authorList>
            <person name="Muszewska A."/>
            <person name="Okrasinska A."/>
            <person name="Steczkiewicz K."/>
            <person name="Drgas O."/>
            <person name="Orlowska M."/>
            <person name="Perlinska-Lenart U."/>
            <person name="Aleksandrzak-Piekarczyk T."/>
            <person name="Szatraj K."/>
            <person name="Zielenkiewicz U."/>
            <person name="Pilsyk S."/>
            <person name="Malc E."/>
            <person name="Mieczkowski P."/>
            <person name="Kruszewska J.S."/>
            <person name="Biernat P."/>
            <person name="Pawlowska J."/>
        </authorList>
    </citation>
    <scope>NUCLEOTIDE SEQUENCE</scope>
    <source>
        <strain evidence="3">WA0000018081</strain>
    </source>
</reference>
<dbReference type="InterPro" id="IPR011330">
    <property type="entry name" value="Glyco_hydro/deAcase_b/a-brl"/>
</dbReference>
<dbReference type="CDD" id="cd10952">
    <property type="entry name" value="CE4_MrCDA_like"/>
    <property type="match status" value="1"/>
</dbReference>
<protein>
    <recommendedName>
        <fullName evidence="2">NodB homology domain-containing protein</fullName>
    </recommendedName>
</protein>
<evidence type="ECO:0000256" key="1">
    <source>
        <dbReference type="SAM" id="SignalP"/>
    </source>
</evidence>